<evidence type="ECO:0000313" key="2">
    <source>
        <dbReference type="EMBL" id="RNB51760.1"/>
    </source>
</evidence>
<dbReference type="AlphaFoldDB" id="A0A3M8AKL4"/>
<reference evidence="2 3" key="1">
    <citation type="submission" date="2018-10" db="EMBL/GenBank/DDBJ databases">
        <title>Isolation, diversity and antibacterial activity of antinobacteria from the wheat rhizosphere soil.</title>
        <authorList>
            <person name="Sun T."/>
        </authorList>
    </citation>
    <scope>NUCLEOTIDE SEQUENCE [LARGE SCALE GENOMIC DNA]</scope>
    <source>
        <strain evidence="2 3">SJ-23</strain>
    </source>
</reference>
<keyword evidence="1" id="KW-0812">Transmembrane</keyword>
<feature type="transmembrane region" description="Helical" evidence="1">
    <location>
        <begin position="48"/>
        <end position="70"/>
    </location>
</feature>
<accession>A0A3M8AKL4</accession>
<comment type="caution">
    <text evidence="2">The sequence shown here is derived from an EMBL/GenBank/DDBJ whole genome shotgun (WGS) entry which is preliminary data.</text>
</comment>
<dbReference type="Proteomes" id="UP000275048">
    <property type="component" value="Unassembled WGS sequence"/>
</dbReference>
<organism evidence="2 3">
    <name type="scientific">Agromyces tardus</name>
    <dbReference type="NCBI Taxonomy" id="2583849"/>
    <lineage>
        <taxon>Bacteria</taxon>
        <taxon>Bacillati</taxon>
        <taxon>Actinomycetota</taxon>
        <taxon>Actinomycetes</taxon>
        <taxon>Micrococcales</taxon>
        <taxon>Microbacteriaceae</taxon>
        <taxon>Agromyces</taxon>
    </lineage>
</organism>
<protein>
    <submittedName>
        <fullName evidence="2">Uncharacterized protein</fullName>
    </submittedName>
</protein>
<evidence type="ECO:0000313" key="3">
    <source>
        <dbReference type="Proteomes" id="UP000275048"/>
    </source>
</evidence>
<sequence>MLPLITTLFREIFPITDTYLMPVIGSVLIAIAAVVNVIALWPARQRNVLNLLATILTVPAALFFLTFVIGEGVAGA</sequence>
<dbReference type="RefSeq" id="WP_122935393.1">
    <property type="nucleotide sequence ID" value="NZ_JBHSNT010000044.1"/>
</dbReference>
<keyword evidence="1" id="KW-0472">Membrane</keyword>
<keyword evidence="1" id="KW-1133">Transmembrane helix</keyword>
<dbReference type="EMBL" id="RHHB01000002">
    <property type="protein sequence ID" value="RNB51760.1"/>
    <property type="molecule type" value="Genomic_DNA"/>
</dbReference>
<keyword evidence="3" id="KW-1185">Reference proteome</keyword>
<gene>
    <name evidence="2" type="ORF">EDM22_02035</name>
</gene>
<evidence type="ECO:0000256" key="1">
    <source>
        <dbReference type="SAM" id="Phobius"/>
    </source>
</evidence>
<dbReference type="OrthoDB" id="5120039at2"/>
<proteinExistence type="predicted"/>
<name>A0A3M8AKL4_9MICO</name>
<feature type="transmembrane region" description="Helical" evidence="1">
    <location>
        <begin position="20"/>
        <end position="41"/>
    </location>
</feature>